<dbReference type="GO" id="GO:0005829">
    <property type="term" value="C:cytosol"/>
    <property type="evidence" value="ECO:0007669"/>
    <property type="project" value="TreeGrafter"/>
</dbReference>
<evidence type="ECO:0000256" key="2">
    <source>
        <dbReference type="ARBA" id="ARBA00022679"/>
    </source>
</evidence>
<evidence type="ECO:0000256" key="5">
    <source>
        <dbReference type="ARBA" id="ARBA00022840"/>
    </source>
</evidence>
<keyword evidence="3" id="KW-0547">Nucleotide-binding</keyword>
<evidence type="ECO:0000256" key="1">
    <source>
        <dbReference type="ARBA" id="ARBA00012104"/>
    </source>
</evidence>
<keyword evidence="2 7" id="KW-0808">Transferase</keyword>
<evidence type="ECO:0000313" key="8">
    <source>
        <dbReference type="Proteomes" id="UP000275331"/>
    </source>
</evidence>
<dbReference type="NCBIfam" id="NF006034">
    <property type="entry name" value="PRK08176.1"/>
    <property type="match status" value="1"/>
</dbReference>
<dbReference type="RefSeq" id="WP_125295657.1">
    <property type="nucleotide sequence ID" value="NZ_JAPTZM010000003.1"/>
</dbReference>
<dbReference type="EC" id="2.7.1.35" evidence="1"/>
<dbReference type="EMBL" id="RHXB01000021">
    <property type="protein sequence ID" value="RSE22004.1"/>
    <property type="molecule type" value="Genomic_DNA"/>
</dbReference>
<dbReference type="NCBIfam" id="TIGR00687">
    <property type="entry name" value="pyridox_kin"/>
    <property type="match status" value="1"/>
</dbReference>
<dbReference type="Pfam" id="PF08543">
    <property type="entry name" value="Phos_pyr_kin"/>
    <property type="match status" value="1"/>
</dbReference>
<dbReference type="GO" id="GO:0008478">
    <property type="term" value="F:pyridoxal kinase activity"/>
    <property type="evidence" value="ECO:0007669"/>
    <property type="project" value="UniProtKB-EC"/>
</dbReference>
<keyword evidence="5" id="KW-0067">ATP-binding</keyword>
<feature type="domain" description="Pyridoxamine kinase/Phosphomethylpyrimidine kinase" evidence="6">
    <location>
        <begin position="37"/>
        <end position="271"/>
    </location>
</feature>
<dbReference type="PANTHER" id="PTHR10534">
    <property type="entry name" value="PYRIDOXAL KINASE"/>
    <property type="match status" value="1"/>
</dbReference>
<dbReference type="InterPro" id="IPR013749">
    <property type="entry name" value="PM/HMP-P_kinase-1"/>
</dbReference>
<dbReference type="InterPro" id="IPR029056">
    <property type="entry name" value="Ribokinase-like"/>
</dbReference>
<gene>
    <name evidence="7" type="ORF">EGT71_22315</name>
</gene>
<dbReference type="Gene3D" id="3.40.1190.20">
    <property type="match status" value="1"/>
</dbReference>
<dbReference type="Proteomes" id="UP000275331">
    <property type="component" value="Unassembled WGS sequence"/>
</dbReference>
<comment type="caution">
    <text evidence="7">The sequence shown here is derived from an EMBL/GenBank/DDBJ whole genome shotgun (WGS) entry which is preliminary data.</text>
</comment>
<dbReference type="AlphaFoldDB" id="A0A3R9EYE2"/>
<dbReference type="GO" id="GO:0009443">
    <property type="term" value="P:pyridoxal 5'-phosphate salvage"/>
    <property type="evidence" value="ECO:0007669"/>
    <property type="project" value="InterPro"/>
</dbReference>
<name>A0A3R9EYE2_9ENTR</name>
<protein>
    <recommendedName>
        <fullName evidence="1">pyridoxal kinase</fullName>
        <ecNumber evidence="1">2.7.1.35</ecNumber>
    </recommendedName>
</protein>
<dbReference type="InterPro" id="IPR004625">
    <property type="entry name" value="PyrdxlKinase"/>
</dbReference>
<evidence type="ECO:0000256" key="3">
    <source>
        <dbReference type="ARBA" id="ARBA00022741"/>
    </source>
</evidence>
<dbReference type="SUPFAM" id="SSF53613">
    <property type="entry name" value="Ribokinase-like"/>
    <property type="match status" value="1"/>
</dbReference>
<organism evidence="7 8">
    <name type="scientific">Atlantibacter subterraneus</name>
    <dbReference type="NCBI Taxonomy" id="255519"/>
    <lineage>
        <taxon>Bacteria</taxon>
        <taxon>Pseudomonadati</taxon>
        <taxon>Pseudomonadota</taxon>
        <taxon>Gammaproteobacteria</taxon>
        <taxon>Enterobacterales</taxon>
        <taxon>Enterobacteriaceae</taxon>
        <taxon>Atlantibacter</taxon>
    </lineage>
</organism>
<dbReference type="GO" id="GO:0008902">
    <property type="term" value="F:hydroxymethylpyrimidine kinase activity"/>
    <property type="evidence" value="ECO:0007669"/>
    <property type="project" value="TreeGrafter"/>
</dbReference>
<evidence type="ECO:0000256" key="4">
    <source>
        <dbReference type="ARBA" id="ARBA00022777"/>
    </source>
</evidence>
<dbReference type="OrthoDB" id="9800808at2"/>
<evidence type="ECO:0000259" key="6">
    <source>
        <dbReference type="Pfam" id="PF08543"/>
    </source>
</evidence>
<dbReference type="CDD" id="cd01173">
    <property type="entry name" value="pyridoxal_pyridoxamine_kinase"/>
    <property type="match status" value="1"/>
</dbReference>
<accession>A0A3R9EYE2</accession>
<sequence length="281" mass="30427">MTAILFGDGQRALRTDIISVQSQVVYGSVGNSIAIPTLYQAGFRAMAVPTVLLSNTPHYPSLYGGAIPDDWFKGYLTGLLERDAVRHVKGIITGYLGSVGQAEILADWLEQVRERYPHLWVIIDPVMGDTDSGIYVKQELPQAYRERLLPLATGITPNAFELERLTGRASPGLAQAVDAARTLLNGRTQWVVVTSAPGDDLPADRMQVALVTAQNVEVFVHPRVDAELKGTGDLFCSALAGKLLQGMSLPEAVKGASDRVVDVMRHTLALGFDELALPEHP</sequence>
<evidence type="ECO:0000313" key="7">
    <source>
        <dbReference type="EMBL" id="RSE22004.1"/>
    </source>
</evidence>
<keyword evidence="4 7" id="KW-0418">Kinase</keyword>
<proteinExistence type="predicted"/>
<reference evidence="7 8" key="1">
    <citation type="submission" date="2018-10" db="EMBL/GenBank/DDBJ databases">
        <title>Transmission dynamics of multidrug resistant bacteria on intensive care unit surfaces.</title>
        <authorList>
            <person name="D'Souza A.W."/>
            <person name="Potter R.F."/>
            <person name="Wallace M."/>
            <person name="Shupe A."/>
            <person name="Patel S."/>
            <person name="Sun S."/>
            <person name="Gul D."/>
            <person name="Kwon J.H."/>
            <person name="Andleeb S."/>
            <person name="Burnham C.-A.D."/>
            <person name="Dantas G."/>
        </authorList>
    </citation>
    <scope>NUCLEOTIDE SEQUENCE [LARGE SCALE GENOMIC DNA]</scope>
    <source>
        <strain evidence="7 8">AS_373</strain>
    </source>
</reference>
<dbReference type="GO" id="GO:0005524">
    <property type="term" value="F:ATP binding"/>
    <property type="evidence" value="ECO:0007669"/>
    <property type="project" value="UniProtKB-KW"/>
</dbReference>
<dbReference type="PANTHER" id="PTHR10534:SF15">
    <property type="entry name" value="PYRIDOXINE_PYRIDOXAL_PYRIDOXAMINE KINASE"/>
    <property type="match status" value="1"/>
</dbReference>